<dbReference type="PANTHER" id="PTHR43284:SF1">
    <property type="entry name" value="ASPARAGINE SYNTHETASE"/>
    <property type="match status" value="1"/>
</dbReference>
<dbReference type="InterPro" id="IPR051786">
    <property type="entry name" value="ASN_synthetase/amidase"/>
</dbReference>
<comment type="pathway">
    <text evidence="1">Amino-acid biosynthesis; L-asparagine biosynthesis; L-asparagine from L-aspartate (L-Gln route): step 1/1.</text>
</comment>
<dbReference type="Pfam" id="PF13537">
    <property type="entry name" value="GATase_7"/>
    <property type="match status" value="1"/>
</dbReference>
<comment type="caution">
    <text evidence="9">The sequence shown here is derived from an EMBL/GenBank/DDBJ whole genome shotgun (WGS) entry which is preliminary data.</text>
</comment>
<reference evidence="9 10" key="1">
    <citation type="submission" date="2024-01" db="EMBL/GenBank/DDBJ databases">
        <title>Pedobacter sp. nov., isolated from oil-contaminated soil.</title>
        <authorList>
            <person name="Le N.T.T."/>
        </authorList>
    </citation>
    <scope>NUCLEOTIDE SEQUENCE [LARGE SCALE GENOMIC DNA]</scope>
    <source>
        <strain evidence="9 10">VNH31</strain>
    </source>
</reference>
<dbReference type="GO" id="GO:0004066">
    <property type="term" value="F:asparagine synthase (glutamine-hydrolyzing) activity"/>
    <property type="evidence" value="ECO:0007669"/>
    <property type="project" value="UniProtKB-EC"/>
</dbReference>
<sequence>MCRIAGIITLESTKHDHYDHVNSMCLAMANGGPDGHKIYQSEHKKVTLGNRRLALLDLSENGAQPMTLENGITITYNGEIYNHLEIKKELENLNYKFKSTTDTEVILIAYKHWGIKSFAKLRGMYSFCIYDPLLQKVILVRSPLGIKPLYYSTQHSKLIFASEVKAFIKSSENFKTSDDWKIYLLAFGHIPEPHSTLENVLSLPKGTYLSWDLKTGDHTITTFFEFTHEKKINTLVEAKKQLSKSLRNSVKKHLLSDAPIGIFLSGGIDSSILTLIADECTRKLKTISLNFKESNFSEEKFQNIVKNKILSEHISYSLTQSDFNEHLKEALNSMDQPSNDGLNTWYICKIAKENGLKAVLSGIGPDELLGGYVSFRRSGILKILNSTPNFIKKIISKIPIEGINRTYFLTYNSTIGDYLFLRGIYDPKTIARILKIDIEEVNKYLQSIELKIPSSITNKKERISYLEFNLYLQNQLLKDIDYMSMYHGIEIRTPYLDEDFVQTCLSIDNKIRFDLKLNKQLLVDTFADILPEKIYNRKKMGFSFPFTKWLKNNKLINTESIYKSNTQALKLLSAFKRNRLPWAKVLVLYQIKTFTHSK</sequence>
<organism evidence="9 10">
    <name type="scientific">Pedobacter flavus</name>
    <dbReference type="NCBI Taxonomy" id="3113906"/>
    <lineage>
        <taxon>Bacteria</taxon>
        <taxon>Pseudomonadati</taxon>
        <taxon>Bacteroidota</taxon>
        <taxon>Sphingobacteriia</taxon>
        <taxon>Sphingobacteriales</taxon>
        <taxon>Sphingobacteriaceae</taxon>
        <taxon>Pedobacter</taxon>
    </lineage>
</organism>
<evidence type="ECO:0000256" key="7">
    <source>
        <dbReference type="ARBA" id="ARBA00048741"/>
    </source>
</evidence>
<evidence type="ECO:0000256" key="2">
    <source>
        <dbReference type="ARBA" id="ARBA00005752"/>
    </source>
</evidence>
<dbReference type="EC" id="6.3.5.4" evidence="3"/>
<dbReference type="PIRSF" id="PIRSF001589">
    <property type="entry name" value="Asn_synthetase_glu-h"/>
    <property type="match status" value="1"/>
</dbReference>
<keyword evidence="5" id="KW-0067">ATP-binding</keyword>
<name>A0ABU7H036_9SPHI</name>
<feature type="domain" description="Glutamine amidotransferase type-2" evidence="8">
    <location>
        <begin position="2"/>
        <end position="214"/>
    </location>
</feature>
<evidence type="ECO:0000313" key="9">
    <source>
        <dbReference type="EMBL" id="MEE1883906.1"/>
    </source>
</evidence>
<evidence type="ECO:0000256" key="1">
    <source>
        <dbReference type="ARBA" id="ARBA00005187"/>
    </source>
</evidence>
<dbReference type="InterPro" id="IPR033738">
    <property type="entry name" value="AsnB_N"/>
</dbReference>
<dbReference type="InterPro" id="IPR006426">
    <property type="entry name" value="Asn_synth_AEB"/>
</dbReference>
<dbReference type="Pfam" id="PF00733">
    <property type="entry name" value="Asn_synthase"/>
    <property type="match status" value="1"/>
</dbReference>
<evidence type="ECO:0000256" key="6">
    <source>
        <dbReference type="ARBA" id="ARBA00022962"/>
    </source>
</evidence>
<evidence type="ECO:0000256" key="4">
    <source>
        <dbReference type="ARBA" id="ARBA00022741"/>
    </source>
</evidence>
<dbReference type="CDD" id="cd01991">
    <property type="entry name" value="Asn_synthase_B_C"/>
    <property type="match status" value="1"/>
</dbReference>
<comment type="catalytic activity">
    <reaction evidence="7">
        <text>L-aspartate + L-glutamine + ATP + H2O = L-asparagine + L-glutamate + AMP + diphosphate + H(+)</text>
        <dbReference type="Rhea" id="RHEA:12228"/>
        <dbReference type="ChEBI" id="CHEBI:15377"/>
        <dbReference type="ChEBI" id="CHEBI:15378"/>
        <dbReference type="ChEBI" id="CHEBI:29985"/>
        <dbReference type="ChEBI" id="CHEBI:29991"/>
        <dbReference type="ChEBI" id="CHEBI:30616"/>
        <dbReference type="ChEBI" id="CHEBI:33019"/>
        <dbReference type="ChEBI" id="CHEBI:58048"/>
        <dbReference type="ChEBI" id="CHEBI:58359"/>
        <dbReference type="ChEBI" id="CHEBI:456215"/>
        <dbReference type="EC" id="6.3.5.4"/>
    </reaction>
</comment>
<keyword evidence="10" id="KW-1185">Reference proteome</keyword>
<evidence type="ECO:0000256" key="5">
    <source>
        <dbReference type="ARBA" id="ARBA00022840"/>
    </source>
</evidence>
<dbReference type="EMBL" id="JAZDQU010000001">
    <property type="protein sequence ID" value="MEE1883906.1"/>
    <property type="molecule type" value="Genomic_DNA"/>
</dbReference>
<proteinExistence type="inferred from homology"/>
<dbReference type="Gene3D" id="3.40.50.620">
    <property type="entry name" value="HUPs"/>
    <property type="match status" value="1"/>
</dbReference>
<dbReference type="Gene3D" id="3.60.20.10">
    <property type="entry name" value="Glutamine Phosphoribosylpyrophosphate, subunit 1, domain 1"/>
    <property type="match status" value="1"/>
</dbReference>
<dbReference type="InterPro" id="IPR017932">
    <property type="entry name" value="GATase_2_dom"/>
</dbReference>
<dbReference type="CDD" id="cd00712">
    <property type="entry name" value="AsnB"/>
    <property type="match status" value="1"/>
</dbReference>
<dbReference type="InterPro" id="IPR001962">
    <property type="entry name" value="Asn_synthase"/>
</dbReference>
<dbReference type="NCBIfam" id="TIGR01536">
    <property type="entry name" value="asn_synth_AEB"/>
    <property type="match status" value="1"/>
</dbReference>
<keyword evidence="6" id="KW-0315">Glutamine amidotransferase</keyword>
<protein>
    <recommendedName>
        <fullName evidence="3">asparagine synthase (glutamine-hydrolyzing)</fullName>
        <ecNumber evidence="3">6.3.5.4</ecNumber>
    </recommendedName>
</protein>
<evidence type="ECO:0000313" key="10">
    <source>
        <dbReference type="Proteomes" id="UP001337681"/>
    </source>
</evidence>
<dbReference type="RefSeq" id="WP_330144831.1">
    <property type="nucleotide sequence ID" value="NZ_JAZDQU010000001.1"/>
</dbReference>
<dbReference type="SUPFAM" id="SSF56235">
    <property type="entry name" value="N-terminal nucleophile aminohydrolases (Ntn hydrolases)"/>
    <property type="match status" value="1"/>
</dbReference>
<evidence type="ECO:0000256" key="3">
    <source>
        <dbReference type="ARBA" id="ARBA00012737"/>
    </source>
</evidence>
<dbReference type="PROSITE" id="PS51278">
    <property type="entry name" value="GATASE_TYPE_2"/>
    <property type="match status" value="1"/>
</dbReference>
<dbReference type="InterPro" id="IPR029055">
    <property type="entry name" value="Ntn_hydrolases_N"/>
</dbReference>
<keyword evidence="9" id="KW-0436">Ligase</keyword>
<dbReference type="PANTHER" id="PTHR43284">
    <property type="entry name" value="ASPARAGINE SYNTHETASE (GLUTAMINE-HYDROLYZING)"/>
    <property type="match status" value="1"/>
</dbReference>
<dbReference type="Proteomes" id="UP001337681">
    <property type="component" value="Unassembled WGS sequence"/>
</dbReference>
<comment type="similarity">
    <text evidence="2">Belongs to the asparagine synthetase family.</text>
</comment>
<dbReference type="SUPFAM" id="SSF52402">
    <property type="entry name" value="Adenine nucleotide alpha hydrolases-like"/>
    <property type="match status" value="1"/>
</dbReference>
<keyword evidence="4" id="KW-0547">Nucleotide-binding</keyword>
<evidence type="ECO:0000259" key="8">
    <source>
        <dbReference type="PROSITE" id="PS51278"/>
    </source>
</evidence>
<dbReference type="InterPro" id="IPR014729">
    <property type="entry name" value="Rossmann-like_a/b/a_fold"/>
</dbReference>
<accession>A0ABU7H036</accession>
<gene>
    <name evidence="9" type="primary">asnB</name>
    <name evidence="9" type="ORF">VRU49_00610</name>
</gene>